<evidence type="ECO:0000256" key="1">
    <source>
        <dbReference type="SAM" id="Phobius"/>
    </source>
</evidence>
<keyword evidence="1" id="KW-0812">Transmembrane</keyword>
<organism evidence="2 3">
    <name type="scientific">Synechococcus elongatus (strain ATCC 33912 / PCC 7942 / FACHB-805)</name>
    <name type="common">Anacystis nidulans R2</name>
    <dbReference type="NCBI Taxonomy" id="1140"/>
    <lineage>
        <taxon>Bacteria</taxon>
        <taxon>Bacillati</taxon>
        <taxon>Cyanobacteriota</taxon>
        <taxon>Cyanophyceae</taxon>
        <taxon>Synechococcales</taxon>
        <taxon>Synechococcaceae</taxon>
        <taxon>Synechococcus</taxon>
    </lineage>
</organism>
<dbReference type="BioCyc" id="SYNEL:SYNPCC7942_1627-MONOMER"/>
<evidence type="ECO:0000313" key="3">
    <source>
        <dbReference type="Proteomes" id="UP000889800"/>
    </source>
</evidence>
<dbReference type="OrthoDB" id="5501559at2"/>
<dbReference type="RefSeq" id="WP_011378117.1">
    <property type="nucleotide sequence ID" value="NC_007604.1"/>
</dbReference>
<dbReference type="PANTHER" id="PTHR47380:SF4">
    <property type="entry name" value="OS02G0533000 PROTEIN"/>
    <property type="match status" value="1"/>
</dbReference>
<evidence type="ECO:0000313" key="2">
    <source>
        <dbReference type="EMBL" id="ABB57657.1"/>
    </source>
</evidence>
<dbReference type="InterPro" id="IPR044200">
    <property type="entry name" value="At5g03900-like"/>
</dbReference>
<proteinExistence type="predicted"/>
<dbReference type="eggNOG" id="COG5360">
    <property type="taxonomic scope" value="Bacteria"/>
</dbReference>
<feature type="transmembrane region" description="Helical" evidence="1">
    <location>
        <begin position="330"/>
        <end position="348"/>
    </location>
</feature>
<reference evidence="3" key="1">
    <citation type="submission" date="2005-08" db="EMBL/GenBank/DDBJ databases">
        <title>Complete sequence of chromosome 1 of Synechococcus elongatus PCC 7942.</title>
        <authorList>
            <consortium name="US DOE Joint Genome Institute"/>
            <person name="Copeland A."/>
            <person name="Lucas S."/>
            <person name="Lapidus A."/>
            <person name="Barry K."/>
            <person name="Detter J.C."/>
            <person name="Glavina T."/>
            <person name="Hammon N."/>
            <person name="Israni S."/>
            <person name="Pitluck S."/>
            <person name="Schmutz J."/>
            <person name="Larimer F."/>
            <person name="Land M."/>
            <person name="Kyrpides N."/>
            <person name="Lykidis A."/>
            <person name="Richardson P."/>
        </authorList>
    </citation>
    <scope>NUCLEOTIDE SEQUENCE [LARGE SCALE GENOMIC DNA]</scope>
    <source>
        <strain evidence="3">ATCC 33912 / PCC 7942 / FACHB-805</strain>
    </source>
</reference>
<protein>
    <submittedName>
        <fullName evidence="2">Uncharacterized protein</fullName>
    </submittedName>
</protein>
<dbReference type="STRING" id="1140.Synpcc7942_1627"/>
<dbReference type="PaxDb" id="1140-Synpcc7942_1627"/>
<dbReference type="PANTHER" id="PTHR47380">
    <property type="entry name" value="OS02G0533000 PROTEIN"/>
    <property type="match status" value="1"/>
</dbReference>
<feature type="transmembrane region" description="Helical" evidence="1">
    <location>
        <begin position="287"/>
        <end position="310"/>
    </location>
</feature>
<gene>
    <name evidence="2" type="ordered locus">Synpcc7942_1627</name>
</gene>
<sequence length="432" mass="47705">MEELQPLVQAIERLGYRVTVGDVAAQSGLRVALVEHQLLQLAAASQATLQVSDRGDIAFQFPHNLRQRLQQESWRQQLQLLGQQLWRLLFYLIRISFGLGLLLSIGLFVVAIIAIVVALSEGGDIGGGGGGDSSGGSGSSGSSAPSWGGDWWPWLTFDGPSHPNSERRSLNFLEAIFSFLFGDGDPNADLEQRRWQLMGAYIRSQQGAVVAEQLQPYLDRPLDSSESDLLPVLVRFDGQPRVSERGQLIYQFPALQVTASAADGRSRVARSLQERLWSFSQASRGQILGAIALGVVNLVLAAVFGGLLLLPGVASLGGIVAVVAGLYRFLLVYAIGFLAVPALRWLWIQRKNQEIRRRNRDRQSWADRLRKPSLALGEKLMQLAPWRTQAKIDPDKLIYSGDRDLLDQEFAQDSAIAAEWQTRLMQTDPEEP</sequence>
<keyword evidence="3" id="KW-1185">Reference proteome</keyword>
<feature type="transmembrane region" description="Helical" evidence="1">
    <location>
        <begin position="88"/>
        <end position="119"/>
    </location>
</feature>
<dbReference type="Proteomes" id="UP000889800">
    <property type="component" value="Chromosome"/>
</dbReference>
<dbReference type="KEGG" id="syf:Synpcc7942_1627"/>
<keyword evidence="1" id="KW-0472">Membrane</keyword>
<dbReference type="GeneID" id="72430334"/>
<accession>Q31MR2</accession>
<keyword evidence="1" id="KW-1133">Transmembrane helix</keyword>
<dbReference type="AlphaFoldDB" id="Q31MR2"/>
<name>Q31MR2_SYNE7</name>
<dbReference type="EMBL" id="CP000100">
    <property type="protein sequence ID" value="ABB57657.1"/>
    <property type="molecule type" value="Genomic_DNA"/>
</dbReference>
<dbReference type="HOGENOM" id="CLU_029821_0_0_3"/>